<evidence type="ECO:0000256" key="2">
    <source>
        <dbReference type="ARBA" id="ARBA00022475"/>
    </source>
</evidence>
<feature type="transmembrane region" description="Helical" evidence="6">
    <location>
        <begin position="168"/>
        <end position="186"/>
    </location>
</feature>
<feature type="transmembrane region" description="Helical" evidence="6">
    <location>
        <begin position="251"/>
        <end position="272"/>
    </location>
</feature>
<dbReference type="Gene3D" id="1.20.1740.10">
    <property type="entry name" value="Amino acid/polyamine transporter I"/>
    <property type="match status" value="1"/>
</dbReference>
<feature type="transmembrane region" description="Helical" evidence="6">
    <location>
        <begin position="69"/>
        <end position="90"/>
    </location>
</feature>
<dbReference type="GO" id="GO:0022857">
    <property type="term" value="F:transmembrane transporter activity"/>
    <property type="evidence" value="ECO:0007669"/>
    <property type="project" value="InterPro"/>
</dbReference>
<feature type="transmembrane region" description="Helical" evidence="6">
    <location>
        <begin position="102"/>
        <end position="123"/>
    </location>
</feature>
<comment type="caution">
    <text evidence="7">The sequence shown here is derived from an EMBL/GenBank/DDBJ whole genome shotgun (WGS) entry which is preliminary data.</text>
</comment>
<sequence length="321" mass="32306">MLGLWRGAAMYVGAVLGPGVLVLPRLAAEAAGPASIAAWLALLVLSAPVAATFAMLGARYPGGGGVSGFVARAFGPRAAAVTGWWFIAAIPPGVAAGAKTGAAYVGGSAWVTVALLVAAFAANHAGLRLSGGAQLAMAGVLALLLVAACAVAAPHVEAGNFTPFAPHGAGGVAGAVGVLFLAFVGWEAATHLSGDFADPRRMLPRVAALSLAVVAVIYIGLSIVVVGALGDAAAREPAPLSALLRFGLGDATGPVTAVAALALSFGAVNAYLAGPGGWRTRWPGAVISPASWPRTVPRAARWRRWRCPPRCSWRCRSVWRS</sequence>
<reference evidence="7" key="1">
    <citation type="submission" date="2023-03" db="EMBL/GenBank/DDBJ databases">
        <title>Actinorhabdospora filicis NBRC 111898.</title>
        <authorList>
            <person name="Ichikawa N."/>
            <person name="Sato H."/>
            <person name="Tonouchi N."/>
        </authorList>
    </citation>
    <scope>NUCLEOTIDE SEQUENCE</scope>
    <source>
        <strain evidence="7">NBRC 111898</strain>
    </source>
</reference>
<evidence type="ECO:0000256" key="3">
    <source>
        <dbReference type="ARBA" id="ARBA00022692"/>
    </source>
</evidence>
<dbReference type="GO" id="GO:0005886">
    <property type="term" value="C:plasma membrane"/>
    <property type="evidence" value="ECO:0007669"/>
    <property type="project" value="UniProtKB-SubCell"/>
</dbReference>
<feature type="transmembrane region" description="Helical" evidence="6">
    <location>
        <begin position="206"/>
        <end position="231"/>
    </location>
</feature>
<dbReference type="EMBL" id="BSTX01000001">
    <property type="protein sequence ID" value="GLZ75333.1"/>
    <property type="molecule type" value="Genomic_DNA"/>
</dbReference>
<feature type="transmembrane region" description="Helical" evidence="6">
    <location>
        <begin position="37"/>
        <end position="57"/>
    </location>
</feature>
<dbReference type="InterPro" id="IPR002293">
    <property type="entry name" value="AA/rel_permease1"/>
</dbReference>
<evidence type="ECO:0000256" key="5">
    <source>
        <dbReference type="ARBA" id="ARBA00023136"/>
    </source>
</evidence>
<evidence type="ECO:0000313" key="8">
    <source>
        <dbReference type="Proteomes" id="UP001165079"/>
    </source>
</evidence>
<keyword evidence="4 6" id="KW-1133">Transmembrane helix</keyword>
<dbReference type="RefSeq" id="WP_285660573.1">
    <property type="nucleotide sequence ID" value="NZ_BSTX01000001.1"/>
</dbReference>
<comment type="subcellular location">
    <subcellularLocation>
        <location evidence="1">Cell membrane</location>
        <topology evidence="1">Multi-pass membrane protein</topology>
    </subcellularLocation>
</comment>
<protein>
    <recommendedName>
        <fullName evidence="9">Amino acid permease</fullName>
    </recommendedName>
</protein>
<feature type="transmembrane region" description="Helical" evidence="6">
    <location>
        <begin position="135"/>
        <end position="156"/>
    </location>
</feature>
<dbReference type="Pfam" id="PF13520">
    <property type="entry name" value="AA_permease_2"/>
    <property type="match status" value="1"/>
</dbReference>
<keyword evidence="5 6" id="KW-0472">Membrane</keyword>
<dbReference type="AlphaFoldDB" id="A0A9W6SFG0"/>
<evidence type="ECO:0000313" key="7">
    <source>
        <dbReference type="EMBL" id="GLZ75333.1"/>
    </source>
</evidence>
<organism evidence="7 8">
    <name type="scientific">Actinorhabdospora filicis</name>
    <dbReference type="NCBI Taxonomy" id="1785913"/>
    <lineage>
        <taxon>Bacteria</taxon>
        <taxon>Bacillati</taxon>
        <taxon>Actinomycetota</taxon>
        <taxon>Actinomycetes</taxon>
        <taxon>Micromonosporales</taxon>
        <taxon>Micromonosporaceae</taxon>
        <taxon>Actinorhabdospora</taxon>
    </lineage>
</organism>
<dbReference type="PANTHER" id="PTHR42770:SF13">
    <property type="entry name" value="L-METHIONINE_BRANCHED-CHAIN AMINO ACID EXPORTER YJEH"/>
    <property type="match status" value="1"/>
</dbReference>
<dbReference type="Proteomes" id="UP001165079">
    <property type="component" value="Unassembled WGS sequence"/>
</dbReference>
<keyword evidence="2" id="KW-1003">Cell membrane</keyword>
<dbReference type="InterPro" id="IPR050367">
    <property type="entry name" value="APC_superfamily"/>
</dbReference>
<evidence type="ECO:0000256" key="6">
    <source>
        <dbReference type="SAM" id="Phobius"/>
    </source>
</evidence>
<gene>
    <name evidence="7" type="ORF">Afil01_01400</name>
</gene>
<evidence type="ECO:0000256" key="4">
    <source>
        <dbReference type="ARBA" id="ARBA00022989"/>
    </source>
</evidence>
<keyword evidence="8" id="KW-1185">Reference proteome</keyword>
<dbReference type="PANTHER" id="PTHR42770">
    <property type="entry name" value="AMINO ACID TRANSPORTER-RELATED"/>
    <property type="match status" value="1"/>
</dbReference>
<evidence type="ECO:0008006" key="9">
    <source>
        <dbReference type="Google" id="ProtNLM"/>
    </source>
</evidence>
<keyword evidence="3 6" id="KW-0812">Transmembrane</keyword>
<proteinExistence type="predicted"/>
<name>A0A9W6SFG0_9ACTN</name>
<evidence type="ECO:0000256" key="1">
    <source>
        <dbReference type="ARBA" id="ARBA00004651"/>
    </source>
</evidence>
<accession>A0A9W6SFG0</accession>